<dbReference type="PIRSF" id="PIRSF001461">
    <property type="entry name" value="RPE"/>
    <property type="match status" value="1"/>
</dbReference>
<dbReference type="InterPro" id="IPR011060">
    <property type="entry name" value="RibuloseP-bd_barrel"/>
</dbReference>
<evidence type="ECO:0000256" key="12">
    <source>
        <dbReference type="PIRSR" id="PIRSR001461-2"/>
    </source>
</evidence>
<evidence type="ECO:0000256" key="10">
    <source>
        <dbReference type="PIRNR" id="PIRNR001461"/>
    </source>
</evidence>
<comment type="cofactor">
    <cofactor evidence="2">
        <name>Mn(2+)</name>
        <dbReference type="ChEBI" id="CHEBI:29035"/>
    </cofactor>
</comment>
<dbReference type="Gene3D" id="3.20.20.70">
    <property type="entry name" value="Aldolase class I"/>
    <property type="match status" value="1"/>
</dbReference>
<dbReference type="FunFam" id="3.20.20.70:FF:000004">
    <property type="entry name" value="Ribulose-phosphate 3-epimerase"/>
    <property type="match status" value="1"/>
</dbReference>
<dbReference type="NCBIfam" id="TIGR01163">
    <property type="entry name" value="rpe"/>
    <property type="match status" value="1"/>
</dbReference>
<feature type="binding site" evidence="12">
    <location>
        <position position="176"/>
    </location>
    <ligand>
        <name>a divalent metal cation</name>
        <dbReference type="ChEBI" id="CHEBI:60240"/>
    </ligand>
</feature>
<gene>
    <name evidence="15" type="primary">LOC113799891</name>
</gene>
<dbReference type="NCBIfam" id="NF004076">
    <property type="entry name" value="PRK05581.1-4"/>
    <property type="match status" value="1"/>
</dbReference>
<comment type="cofactor">
    <cofactor evidence="4">
        <name>Zn(2+)</name>
        <dbReference type="ChEBI" id="CHEBI:29105"/>
    </cofactor>
</comment>
<dbReference type="InterPro" id="IPR013785">
    <property type="entry name" value="Aldolase_TIM"/>
</dbReference>
<feature type="binding site" evidence="13">
    <location>
        <position position="66"/>
    </location>
    <ligand>
        <name>substrate</name>
    </ligand>
</feature>
<dbReference type="InterPro" id="IPR026019">
    <property type="entry name" value="Ribul_P_3_epim"/>
</dbReference>
<evidence type="ECO:0000256" key="8">
    <source>
        <dbReference type="ARBA" id="ARBA00022723"/>
    </source>
</evidence>
<dbReference type="PROSITE" id="PS01085">
    <property type="entry name" value="RIBUL_P_3_EPIMER_1"/>
    <property type="match status" value="1"/>
</dbReference>
<feature type="binding site" evidence="12">
    <location>
        <position position="66"/>
    </location>
    <ligand>
        <name>a divalent metal cation</name>
        <dbReference type="ChEBI" id="CHEBI:60240"/>
    </ligand>
</feature>
<evidence type="ECO:0000256" key="3">
    <source>
        <dbReference type="ARBA" id="ARBA00001941"/>
    </source>
</evidence>
<dbReference type="InParanoid" id="A0A6P6YMG7"/>
<evidence type="ECO:0000256" key="13">
    <source>
        <dbReference type="PIRSR" id="PIRSR001461-3"/>
    </source>
</evidence>
<keyword evidence="12" id="KW-0862">Zinc</keyword>
<dbReference type="AlphaFoldDB" id="A0A6P6YMG7"/>
<keyword evidence="12" id="KW-0464">Manganese</keyword>
<accession>A0A6P6YMG7</accession>
<dbReference type="InterPro" id="IPR000056">
    <property type="entry name" value="Ribul_P_3_epim-like"/>
</dbReference>
<evidence type="ECO:0000256" key="4">
    <source>
        <dbReference type="ARBA" id="ARBA00001947"/>
    </source>
</evidence>
<feature type="binding site" evidence="13">
    <location>
        <begin position="147"/>
        <end position="150"/>
    </location>
    <ligand>
        <name>substrate</name>
    </ligand>
</feature>
<dbReference type="EC" id="5.1.3.1" evidence="7 10"/>
<feature type="binding site" evidence="12">
    <location>
        <position position="34"/>
    </location>
    <ligand>
        <name>a divalent metal cation</name>
        <dbReference type="ChEBI" id="CHEBI:60240"/>
    </ligand>
</feature>
<feature type="active site" description="Proton donor" evidence="11">
    <location>
        <position position="176"/>
    </location>
</feature>
<dbReference type="OMA" id="CDLILIM"/>
<evidence type="ECO:0000256" key="2">
    <source>
        <dbReference type="ARBA" id="ARBA00001936"/>
    </source>
</evidence>
<evidence type="ECO:0000256" key="5">
    <source>
        <dbReference type="ARBA" id="ARBA00001954"/>
    </source>
</evidence>
<dbReference type="GO" id="GO:0004750">
    <property type="term" value="F:D-ribulose-phosphate 3-epimerase activity"/>
    <property type="evidence" value="ECO:0007669"/>
    <property type="project" value="UniProtKB-EC"/>
</dbReference>
<dbReference type="Pfam" id="PF00834">
    <property type="entry name" value="Ribul_P_3_epim"/>
    <property type="match status" value="1"/>
</dbReference>
<dbReference type="GO" id="GO:0006098">
    <property type="term" value="P:pentose-phosphate shunt"/>
    <property type="evidence" value="ECO:0007669"/>
    <property type="project" value="InterPro"/>
</dbReference>
<dbReference type="RefSeq" id="XP_027206390.1">
    <property type="nucleotide sequence ID" value="XM_027350589.1"/>
</dbReference>
<evidence type="ECO:0000313" key="14">
    <source>
        <dbReference type="Proteomes" id="UP000515146"/>
    </source>
</evidence>
<comment type="cofactor">
    <cofactor evidence="3">
        <name>Co(2+)</name>
        <dbReference type="ChEBI" id="CHEBI:48828"/>
    </cofactor>
</comment>
<dbReference type="OrthoDB" id="1927044at2759"/>
<dbReference type="HAMAP" id="MF_02227">
    <property type="entry name" value="RPE"/>
    <property type="match status" value="1"/>
</dbReference>
<dbReference type="PROSITE" id="PS01086">
    <property type="entry name" value="RIBUL_P_3_EPIMER_2"/>
    <property type="match status" value="1"/>
</dbReference>
<feature type="binding site" evidence="13">
    <location>
        <begin position="198"/>
        <end position="199"/>
    </location>
    <ligand>
        <name>substrate</name>
    </ligand>
</feature>
<dbReference type="SUPFAM" id="SSF51366">
    <property type="entry name" value="Ribulose-phoshate binding barrel"/>
    <property type="match status" value="1"/>
</dbReference>
<proteinExistence type="inferred from homology"/>
<keyword evidence="12" id="KW-0170">Cobalt</keyword>
<feature type="binding site" evidence="12">
    <location>
        <position position="32"/>
    </location>
    <ligand>
        <name>a divalent metal cation</name>
        <dbReference type="ChEBI" id="CHEBI:60240"/>
    </ligand>
</feature>
<protein>
    <recommendedName>
        <fullName evidence="7 10">Ribulose-phosphate 3-epimerase</fullName>
        <ecNumber evidence="7 10">5.1.3.1</ecNumber>
    </recommendedName>
</protein>
<comment type="cofactor">
    <cofactor evidence="5">
        <name>Fe(2+)</name>
        <dbReference type="ChEBI" id="CHEBI:29033"/>
    </cofactor>
</comment>
<evidence type="ECO:0000256" key="1">
    <source>
        <dbReference type="ARBA" id="ARBA00001782"/>
    </source>
</evidence>
<evidence type="ECO:0000313" key="15">
    <source>
        <dbReference type="RefSeq" id="XP_027206390.1"/>
    </source>
</evidence>
<evidence type="ECO:0000256" key="7">
    <source>
        <dbReference type="ARBA" id="ARBA00013188"/>
    </source>
</evidence>
<feature type="binding site" evidence="13">
    <location>
        <position position="7"/>
    </location>
    <ligand>
        <name>substrate</name>
    </ligand>
</feature>
<feature type="active site" description="Proton acceptor" evidence="11">
    <location>
        <position position="34"/>
    </location>
</feature>
<dbReference type="GO" id="GO:0046872">
    <property type="term" value="F:metal ion binding"/>
    <property type="evidence" value="ECO:0007669"/>
    <property type="project" value="UniProtKB-KW"/>
</dbReference>
<dbReference type="GO" id="GO:0005737">
    <property type="term" value="C:cytoplasm"/>
    <property type="evidence" value="ECO:0007669"/>
    <property type="project" value="UniProtKB-ARBA"/>
</dbReference>
<dbReference type="PANTHER" id="PTHR11749">
    <property type="entry name" value="RIBULOSE-5-PHOSPHATE-3-EPIMERASE"/>
    <property type="match status" value="1"/>
</dbReference>
<feature type="binding site" evidence="13">
    <location>
        <position position="178"/>
    </location>
    <ligand>
        <name>substrate</name>
    </ligand>
</feature>
<reference evidence="15" key="1">
    <citation type="submission" date="2025-08" db="UniProtKB">
        <authorList>
            <consortium name="RefSeq"/>
        </authorList>
    </citation>
    <scope>IDENTIFICATION</scope>
    <source>
        <strain evidence="15">Airmid</strain>
    </source>
</reference>
<evidence type="ECO:0000256" key="9">
    <source>
        <dbReference type="ARBA" id="ARBA00023235"/>
    </source>
</evidence>
<comment type="catalytic activity">
    <reaction evidence="1 10">
        <text>D-ribulose 5-phosphate = D-xylulose 5-phosphate</text>
        <dbReference type="Rhea" id="RHEA:13677"/>
        <dbReference type="ChEBI" id="CHEBI:57737"/>
        <dbReference type="ChEBI" id="CHEBI:58121"/>
        <dbReference type="EC" id="5.1.3.1"/>
    </reaction>
</comment>
<evidence type="ECO:0000256" key="11">
    <source>
        <dbReference type="PIRSR" id="PIRSR001461-1"/>
    </source>
</evidence>
<dbReference type="CDD" id="cd00429">
    <property type="entry name" value="RPE"/>
    <property type="match status" value="1"/>
</dbReference>
<evidence type="ECO:0000256" key="6">
    <source>
        <dbReference type="ARBA" id="ARBA00009541"/>
    </source>
</evidence>
<comment type="similarity">
    <text evidence="6 10">Belongs to the ribulose-phosphate 3-epimerase family.</text>
</comment>
<organism evidence="14 15">
    <name type="scientific">Dermatophagoides pteronyssinus</name>
    <name type="common">European house dust mite</name>
    <dbReference type="NCBI Taxonomy" id="6956"/>
    <lineage>
        <taxon>Eukaryota</taxon>
        <taxon>Metazoa</taxon>
        <taxon>Ecdysozoa</taxon>
        <taxon>Arthropoda</taxon>
        <taxon>Chelicerata</taxon>
        <taxon>Arachnida</taxon>
        <taxon>Acari</taxon>
        <taxon>Acariformes</taxon>
        <taxon>Sarcoptiformes</taxon>
        <taxon>Astigmata</taxon>
        <taxon>Psoroptidia</taxon>
        <taxon>Analgoidea</taxon>
        <taxon>Pyroglyphidae</taxon>
        <taxon>Dermatophagoidinae</taxon>
        <taxon>Dermatophagoides</taxon>
    </lineage>
</organism>
<keyword evidence="9 10" id="KW-0413">Isomerase</keyword>
<sequence length="223" mass="24559">MPILAPSILAADFSNLEREIIEVCGDAVNVLHVDIMDGHFVPNITFGPDVVKALKKKFFCKYFDCHLMVSDPMKWVKSFAEAGANCITFHYEACSSDKEIKEIISAIVDLNVDVGIAINPDTSLSKIENLLNDNRIHHILVMTVNPGFGGQKFNTEAVKKVSEIKKINYKILVEVDGGVNLQTIELAIAHGADIIVVGSALFNATNRKATQLEFLKLLEKVTC</sequence>
<keyword evidence="10" id="KW-0119">Carbohydrate metabolism</keyword>
<dbReference type="GO" id="GO:0005975">
    <property type="term" value="P:carbohydrate metabolic process"/>
    <property type="evidence" value="ECO:0007669"/>
    <property type="project" value="InterPro"/>
</dbReference>
<dbReference type="Proteomes" id="UP000515146">
    <property type="component" value="Unplaced"/>
</dbReference>
<name>A0A6P6YMG7_DERPT</name>
<keyword evidence="14" id="KW-1185">Reference proteome</keyword>
<keyword evidence="8 12" id="KW-0479">Metal-binding</keyword>
<comment type="cofactor">
    <cofactor evidence="12">
        <name>a divalent metal cation</name>
        <dbReference type="ChEBI" id="CHEBI:60240"/>
    </cofactor>
    <text evidence="12">Binds 1 divalent metal cation per subunit.</text>
</comment>
<dbReference type="KEGG" id="dpte:113799891"/>